<dbReference type="SUPFAM" id="SSF54534">
    <property type="entry name" value="FKBP-like"/>
    <property type="match status" value="1"/>
</dbReference>
<sequence length="266" mass="29016">MLVQDSLLKAYVLSTGFTVDQEEVTKNLEDLNASLSEDADTKALYESIGVDDTFLKDQVEGGLVRAEFSRLINESIDADSDNLDAMYENYAVQVSASHILVDDDLTAQLVEEKLKTGEEFGDLAKEYSTDPGSASEGGSLGYFARGVMVPEFEDVAFNLPIGEVSDPVQSDYGYHIIKVDDIKTVNSMIADGEGEDVVNTYKDQIKSDLFDDYYANKMDELKASATIETFMDKVKSETETPAEGASDETTPDEDASDDASTDSSSK</sequence>
<keyword evidence="1 4" id="KW-0413">Isomerase</keyword>
<feature type="region of interest" description="Disordered" evidence="2">
    <location>
        <begin position="232"/>
        <end position="266"/>
    </location>
</feature>
<proteinExistence type="predicted"/>
<feature type="compositionally biased region" description="Acidic residues" evidence="2">
    <location>
        <begin position="245"/>
        <end position="260"/>
    </location>
</feature>
<comment type="caution">
    <text evidence="4">The sequence shown here is derived from an EMBL/GenBank/DDBJ whole genome shotgun (WGS) entry which is preliminary data.</text>
</comment>
<dbReference type="Proteomes" id="UP000746471">
    <property type="component" value="Unassembled WGS sequence"/>
</dbReference>
<evidence type="ECO:0000256" key="1">
    <source>
        <dbReference type="PROSITE-ProRule" id="PRU00278"/>
    </source>
</evidence>
<dbReference type="PROSITE" id="PS50198">
    <property type="entry name" value="PPIC_PPIASE_2"/>
    <property type="match status" value="1"/>
</dbReference>
<accession>A0ABS5PQB6</accession>
<dbReference type="InterPro" id="IPR027304">
    <property type="entry name" value="Trigger_fact/SurA_dom_sf"/>
</dbReference>
<gene>
    <name evidence="4" type="ORF">KHM83_11230</name>
</gene>
<dbReference type="EC" id="5.2.1.8" evidence="4"/>
<dbReference type="InterPro" id="IPR046357">
    <property type="entry name" value="PPIase_dom_sf"/>
</dbReference>
<dbReference type="InterPro" id="IPR023058">
    <property type="entry name" value="PPIase_PpiC_CS"/>
</dbReference>
<protein>
    <submittedName>
        <fullName evidence="4">Peptidylprolyl isomerase</fullName>
        <ecNumber evidence="4">5.2.1.8</ecNumber>
    </submittedName>
</protein>
<evidence type="ECO:0000313" key="4">
    <source>
        <dbReference type="EMBL" id="MBS7527253.1"/>
    </source>
</evidence>
<feature type="domain" description="PpiC" evidence="3">
    <location>
        <begin position="91"/>
        <end position="181"/>
    </location>
</feature>
<dbReference type="GO" id="GO:0003755">
    <property type="term" value="F:peptidyl-prolyl cis-trans isomerase activity"/>
    <property type="evidence" value="ECO:0007669"/>
    <property type="project" value="UniProtKB-EC"/>
</dbReference>
<dbReference type="InterPro" id="IPR000297">
    <property type="entry name" value="PPIase_PpiC"/>
</dbReference>
<dbReference type="PANTHER" id="PTHR47245:SF2">
    <property type="entry name" value="PEPTIDYL-PROLYL CIS-TRANS ISOMERASE HP_0175-RELATED"/>
    <property type="match status" value="1"/>
</dbReference>
<dbReference type="Pfam" id="PF00639">
    <property type="entry name" value="Rotamase"/>
    <property type="match status" value="1"/>
</dbReference>
<organism evidence="4 5">
    <name type="scientific">Fusibacter paucivorans</name>
    <dbReference type="NCBI Taxonomy" id="76009"/>
    <lineage>
        <taxon>Bacteria</taxon>
        <taxon>Bacillati</taxon>
        <taxon>Bacillota</taxon>
        <taxon>Clostridia</taxon>
        <taxon>Eubacteriales</taxon>
        <taxon>Eubacteriales Family XII. Incertae Sedis</taxon>
        <taxon>Fusibacter</taxon>
    </lineage>
</organism>
<dbReference type="Gene3D" id="3.10.50.40">
    <property type="match status" value="1"/>
</dbReference>
<keyword evidence="5" id="KW-1185">Reference proteome</keyword>
<dbReference type="InterPro" id="IPR050245">
    <property type="entry name" value="PrsA_foldase"/>
</dbReference>
<evidence type="ECO:0000259" key="3">
    <source>
        <dbReference type="PROSITE" id="PS50198"/>
    </source>
</evidence>
<dbReference type="PROSITE" id="PS01096">
    <property type="entry name" value="PPIC_PPIASE_1"/>
    <property type="match status" value="1"/>
</dbReference>
<dbReference type="SUPFAM" id="SSF109998">
    <property type="entry name" value="Triger factor/SurA peptide-binding domain-like"/>
    <property type="match status" value="1"/>
</dbReference>
<evidence type="ECO:0000256" key="2">
    <source>
        <dbReference type="SAM" id="MobiDB-lite"/>
    </source>
</evidence>
<keyword evidence="1" id="KW-0697">Rotamase</keyword>
<evidence type="ECO:0000313" key="5">
    <source>
        <dbReference type="Proteomes" id="UP000746471"/>
    </source>
</evidence>
<name>A0ABS5PQB6_9FIRM</name>
<dbReference type="PANTHER" id="PTHR47245">
    <property type="entry name" value="PEPTIDYLPROLYL ISOMERASE"/>
    <property type="match status" value="1"/>
</dbReference>
<dbReference type="EMBL" id="JAHBCL010000018">
    <property type="protein sequence ID" value="MBS7527253.1"/>
    <property type="molecule type" value="Genomic_DNA"/>
</dbReference>
<reference evidence="4 5" key="1">
    <citation type="submission" date="2021-05" db="EMBL/GenBank/DDBJ databases">
        <title>Fusibacter ferrireducens sp. nov., an anaerobic, sulfur- and Fe-reducing bacterium isolated from the mangrove sediment.</title>
        <authorList>
            <person name="Qiu D."/>
        </authorList>
    </citation>
    <scope>NUCLEOTIDE SEQUENCE [LARGE SCALE GENOMIC DNA]</scope>
    <source>
        <strain evidence="4 5">DSM 12116</strain>
    </source>
</reference>